<dbReference type="Pfam" id="PF14411">
    <property type="entry name" value="LHH"/>
    <property type="match status" value="1"/>
</dbReference>
<protein>
    <submittedName>
        <fullName evidence="2">HNH/ENDO VII family nuclease</fullName>
    </submittedName>
</protein>
<dbReference type="EMBL" id="JAIWIY010000001">
    <property type="protein sequence ID" value="MCA2096443.1"/>
    <property type="molecule type" value="Genomic_DNA"/>
</dbReference>
<accession>A0ABS7YXH3</accession>
<evidence type="ECO:0000259" key="1">
    <source>
        <dbReference type="Pfam" id="PF14411"/>
    </source>
</evidence>
<dbReference type="Proteomes" id="UP001198374">
    <property type="component" value="Unassembled WGS sequence"/>
</dbReference>
<dbReference type="InterPro" id="IPR026834">
    <property type="entry name" value="LHH"/>
</dbReference>
<proteinExistence type="predicted"/>
<dbReference type="RefSeq" id="WP_209774541.1">
    <property type="nucleotide sequence ID" value="NZ_JAGGLO010000007.1"/>
</dbReference>
<comment type="caution">
    <text evidence="2">The sequence shown here is derived from an EMBL/GenBank/DDBJ whole genome shotgun (WGS) entry which is preliminary data.</text>
</comment>
<gene>
    <name evidence="2" type="ORF">LDJ82_05885</name>
</gene>
<keyword evidence="3" id="KW-1185">Reference proteome</keyword>
<feature type="domain" description="LHH" evidence="1">
    <location>
        <begin position="324"/>
        <end position="400"/>
    </location>
</feature>
<evidence type="ECO:0000313" key="2">
    <source>
        <dbReference type="EMBL" id="MCA2096443.1"/>
    </source>
</evidence>
<organism evidence="2 3">
    <name type="scientific">Anaerococcus degeneri</name>
    <dbReference type="NCBI Taxonomy" id="361500"/>
    <lineage>
        <taxon>Bacteria</taxon>
        <taxon>Bacillati</taxon>
        <taxon>Bacillota</taxon>
        <taxon>Tissierellia</taxon>
        <taxon>Tissierellales</taxon>
        <taxon>Peptoniphilaceae</taxon>
        <taxon>Anaerococcus</taxon>
    </lineage>
</organism>
<reference evidence="3" key="1">
    <citation type="submission" date="2023-07" db="EMBL/GenBank/DDBJ databases">
        <title>FDA dAtabase for Regulatory Grade micrObial Sequences (FDA-ARGOS): Supporting development and validation of Infectious Disease Dx tests.</title>
        <authorList>
            <person name="Sproer C."/>
            <person name="Gronow S."/>
            <person name="Severitt S."/>
            <person name="Schroder I."/>
            <person name="Tallon L."/>
            <person name="Sadzewicz L."/>
            <person name="Zhao X."/>
            <person name="Boylan J."/>
            <person name="Ott S."/>
            <person name="Bowen H."/>
            <person name="Vavikolanu K."/>
            <person name="Hazen T."/>
            <person name="Aluvathingal J."/>
            <person name="Nadendla S."/>
            <person name="Lowell S."/>
            <person name="Myers T."/>
            <person name="Yan Y."/>
        </authorList>
    </citation>
    <scope>NUCLEOTIDE SEQUENCE [LARGE SCALE GENOMIC DNA]</scope>
    <source>
        <strain evidence="3">FDAARGOS_1538</strain>
    </source>
</reference>
<name>A0ABS7YXH3_9FIRM</name>
<evidence type="ECO:0000313" key="3">
    <source>
        <dbReference type="Proteomes" id="UP001198374"/>
    </source>
</evidence>
<sequence length="407" mass="44221">MKKIIPLILAISMVLTGCVKPKIENLPIKPSENQICDKSSKPVVLKENKPKYKSLSDKGLLVDVEDLVYKETIDAINSEDYVVENVSAVYISKEYLEEVAFNSKSNVYFGYSLAELDEVFGGDSYIFTLGDDGKTKVQKLQAIDDDKTQEMIRNVAIGTGVILVCVTVSAVSAGPASAVSAIFAASAKSAQTFAASSAAFGGISAGLVRGIETGDFGESMEAAALGASEGFKWGAITGAVTGGFKEAIRPMSEINSNLKTCEVARIQIESKWPMDVISEFNSFKEYKHYKKANLVPLKINGRIALVQKFDLNYKSYLPDGSEVTNLIRMKKGYAPIEPSTGKAYELHHIGQKSDGTLAVLTNAQHHGNNAILHTSNNASEIDRLAFNKVRKEFWQNLARQILENGGL</sequence>
<dbReference type="PROSITE" id="PS51257">
    <property type="entry name" value="PROKAR_LIPOPROTEIN"/>
    <property type="match status" value="1"/>
</dbReference>